<evidence type="ECO:0000256" key="13">
    <source>
        <dbReference type="SAM" id="MobiDB-lite"/>
    </source>
</evidence>
<keyword evidence="3" id="KW-0874">Quinone</keyword>
<keyword evidence="4" id="KW-0521">NADP</keyword>
<reference evidence="15" key="1">
    <citation type="submission" date="2017-07" db="EMBL/GenBank/DDBJ databases">
        <title>Taro Niue Genome Assembly and Annotation.</title>
        <authorList>
            <person name="Atibalentja N."/>
            <person name="Keating K."/>
            <person name="Fields C.J."/>
        </authorList>
    </citation>
    <scope>NUCLEOTIDE SEQUENCE</scope>
    <source>
        <strain evidence="15">Niue_2</strain>
        <tissue evidence="15">Leaf</tissue>
    </source>
</reference>
<evidence type="ECO:0000256" key="11">
    <source>
        <dbReference type="ARBA" id="ARBA00047726"/>
    </source>
</evidence>
<comment type="subcellular location">
    <subcellularLocation>
        <location evidence="1">Membrane</location>
        <topology evidence="1">Multi-pass membrane protein</topology>
    </subcellularLocation>
</comment>
<accession>A0A843XDH1</accession>
<evidence type="ECO:0000313" key="15">
    <source>
        <dbReference type="EMBL" id="MQM17333.1"/>
    </source>
</evidence>
<gene>
    <name evidence="15" type="ORF">Taro_050302</name>
</gene>
<evidence type="ECO:0000256" key="9">
    <source>
        <dbReference type="ARBA" id="ARBA00023078"/>
    </source>
</evidence>
<evidence type="ECO:0000313" key="16">
    <source>
        <dbReference type="Proteomes" id="UP000652761"/>
    </source>
</evidence>
<dbReference type="GO" id="GO:0016655">
    <property type="term" value="F:oxidoreductase activity, acting on NAD(P)H, quinone or similar compound as acceptor"/>
    <property type="evidence" value="ECO:0007669"/>
    <property type="project" value="InterPro"/>
</dbReference>
<feature type="region of interest" description="Disordered" evidence="13">
    <location>
        <begin position="48"/>
        <end position="75"/>
    </location>
</feature>
<dbReference type="Pfam" id="PF10716">
    <property type="entry name" value="NdhL"/>
    <property type="match status" value="1"/>
</dbReference>
<dbReference type="PANTHER" id="PTHR36727:SF2">
    <property type="entry name" value="NAD(P)H-QUINONE OXIDOREDUCTASE SUBUNIT L, CHLOROPLASTIC"/>
    <property type="match status" value="1"/>
</dbReference>
<evidence type="ECO:0000256" key="2">
    <source>
        <dbReference type="ARBA" id="ARBA00022692"/>
    </source>
</evidence>
<keyword evidence="2 14" id="KW-0812">Transmembrane</keyword>
<organism evidence="15 16">
    <name type="scientific">Colocasia esculenta</name>
    <name type="common">Wild taro</name>
    <name type="synonym">Arum esculentum</name>
    <dbReference type="NCBI Taxonomy" id="4460"/>
    <lineage>
        <taxon>Eukaryota</taxon>
        <taxon>Viridiplantae</taxon>
        <taxon>Streptophyta</taxon>
        <taxon>Embryophyta</taxon>
        <taxon>Tracheophyta</taxon>
        <taxon>Spermatophyta</taxon>
        <taxon>Magnoliopsida</taxon>
        <taxon>Liliopsida</taxon>
        <taxon>Araceae</taxon>
        <taxon>Aroideae</taxon>
        <taxon>Colocasieae</taxon>
        <taxon>Colocasia</taxon>
    </lineage>
</organism>
<dbReference type="EMBL" id="NMUH01007474">
    <property type="protein sequence ID" value="MQM17333.1"/>
    <property type="molecule type" value="Genomic_DNA"/>
</dbReference>
<evidence type="ECO:0000256" key="10">
    <source>
        <dbReference type="ARBA" id="ARBA00023136"/>
    </source>
</evidence>
<comment type="caution">
    <text evidence="15">The sequence shown here is derived from an EMBL/GenBank/DDBJ whole genome shotgun (WGS) entry which is preliminary data.</text>
</comment>
<evidence type="ECO:0000256" key="4">
    <source>
        <dbReference type="ARBA" id="ARBA00022857"/>
    </source>
</evidence>
<comment type="catalytic activity">
    <reaction evidence="12">
        <text>a plastoquinone + NADH + (n+1) H(+)(in) = a plastoquinol + NAD(+) + n H(+)(out)</text>
        <dbReference type="Rhea" id="RHEA:42608"/>
        <dbReference type="Rhea" id="RHEA-COMP:9561"/>
        <dbReference type="Rhea" id="RHEA-COMP:9562"/>
        <dbReference type="ChEBI" id="CHEBI:15378"/>
        <dbReference type="ChEBI" id="CHEBI:17757"/>
        <dbReference type="ChEBI" id="CHEBI:57540"/>
        <dbReference type="ChEBI" id="CHEBI:57945"/>
        <dbReference type="ChEBI" id="CHEBI:62192"/>
    </reaction>
</comment>
<dbReference type="OrthoDB" id="2016985at2759"/>
<evidence type="ECO:0000256" key="1">
    <source>
        <dbReference type="ARBA" id="ARBA00004141"/>
    </source>
</evidence>
<proteinExistence type="predicted"/>
<sequence>MNGGRTKPTDAMIPSLRDEKDPSSFLQFLTGLECPAWWLTSAPEQHGFPSSSFTEDKAPPSKRLQTTGGSRSSLLSGAVPPAPLFLLGPLTMPGIATLCSTAAALPSLALSPTRHRRRPHPSRQALGTHGLPPPALFCVFVFHVKPHATMSDIKKASSLLLQCGALMAFAAEPALALTGNNKLFDDDLPSLLIQAAIVAVGYLLVMPPVIFNWLRLRWYKRKFFEMYLQFMFVFIFFPG</sequence>
<evidence type="ECO:0000256" key="7">
    <source>
        <dbReference type="ARBA" id="ARBA00022989"/>
    </source>
</evidence>
<evidence type="ECO:0000256" key="6">
    <source>
        <dbReference type="ARBA" id="ARBA00022967"/>
    </source>
</evidence>
<evidence type="ECO:0000256" key="14">
    <source>
        <dbReference type="SAM" id="Phobius"/>
    </source>
</evidence>
<evidence type="ECO:0000256" key="5">
    <source>
        <dbReference type="ARBA" id="ARBA00022957"/>
    </source>
</evidence>
<keyword evidence="10 14" id="KW-0472">Membrane</keyword>
<dbReference type="GO" id="GO:0048038">
    <property type="term" value="F:quinone binding"/>
    <property type="evidence" value="ECO:0007669"/>
    <property type="project" value="UniProtKB-KW"/>
</dbReference>
<dbReference type="GO" id="GO:0016020">
    <property type="term" value="C:membrane"/>
    <property type="evidence" value="ECO:0007669"/>
    <property type="project" value="UniProtKB-SubCell"/>
</dbReference>
<comment type="catalytic activity">
    <reaction evidence="11">
        <text>a plastoquinone + NADPH + (n+1) H(+)(in) = a plastoquinol + NADP(+) + n H(+)(out)</text>
        <dbReference type="Rhea" id="RHEA:42612"/>
        <dbReference type="Rhea" id="RHEA-COMP:9561"/>
        <dbReference type="Rhea" id="RHEA-COMP:9562"/>
        <dbReference type="ChEBI" id="CHEBI:15378"/>
        <dbReference type="ChEBI" id="CHEBI:17757"/>
        <dbReference type="ChEBI" id="CHEBI:57783"/>
        <dbReference type="ChEBI" id="CHEBI:58349"/>
        <dbReference type="ChEBI" id="CHEBI:62192"/>
    </reaction>
</comment>
<keyword evidence="6" id="KW-1278">Translocase</keyword>
<feature type="transmembrane region" description="Helical" evidence="14">
    <location>
        <begin position="159"/>
        <end position="179"/>
    </location>
</feature>
<keyword evidence="16" id="KW-1185">Reference proteome</keyword>
<dbReference type="InterPro" id="IPR019654">
    <property type="entry name" value="NADH-quinone_OxRdatse_su_L"/>
</dbReference>
<name>A0A843XDH1_COLES</name>
<dbReference type="PANTHER" id="PTHR36727">
    <property type="entry name" value="NAD(P)H-QUINONE OXIDOREDUCTASE SUBUNIT L, CHLOROPLASTIC"/>
    <property type="match status" value="1"/>
</dbReference>
<feature type="transmembrane region" description="Helical" evidence="14">
    <location>
        <begin position="191"/>
        <end position="211"/>
    </location>
</feature>
<dbReference type="Proteomes" id="UP000652761">
    <property type="component" value="Unassembled WGS sequence"/>
</dbReference>
<keyword evidence="7 14" id="KW-1133">Transmembrane helix</keyword>
<keyword evidence="5" id="KW-0618">Plastoquinone</keyword>
<protein>
    <submittedName>
        <fullName evidence="15">Uncharacterized protein</fullName>
    </submittedName>
</protein>
<keyword evidence="8" id="KW-0520">NAD</keyword>
<evidence type="ECO:0000256" key="3">
    <source>
        <dbReference type="ARBA" id="ARBA00022719"/>
    </source>
</evidence>
<evidence type="ECO:0000256" key="8">
    <source>
        <dbReference type="ARBA" id="ARBA00023027"/>
    </source>
</evidence>
<dbReference type="AlphaFoldDB" id="A0A843XDH1"/>
<keyword evidence="9" id="KW-0793">Thylakoid</keyword>
<evidence type="ECO:0000256" key="12">
    <source>
        <dbReference type="ARBA" id="ARBA00048026"/>
    </source>
</evidence>